<gene>
    <name evidence="2" type="primary">LOC142181924</name>
</gene>
<dbReference type="Proteomes" id="UP000790787">
    <property type="component" value="Chromosome 6"/>
</dbReference>
<evidence type="ECO:0000313" key="1">
    <source>
        <dbReference type="Proteomes" id="UP000790787"/>
    </source>
</evidence>
<dbReference type="RefSeq" id="XP_075111716.1">
    <property type="nucleotide sequence ID" value="XM_075255615.1"/>
</dbReference>
<reference evidence="2" key="2">
    <citation type="submission" date="2025-08" db="UniProtKB">
        <authorList>
            <consortium name="RefSeq"/>
        </authorList>
    </citation>
    <scope>IDENTIFICATION</scope>
    <source>
        <tissue evidence="2">Leaf</tissue>
    </source>
</reference>
<proteinExistence type="predicted"/>
<reference evidence="1" key="1">
    <citation type="journal article" date="2014" name="Nat. Commun.">
        <title>The tobacco genome sequence and its comparison with those of tomato and potato.</title>
        <authorList>
            <person name="Sierro N."/>
            <person name="Battey J.N."/>
            <person name="Ouadi S."/>
            <person name="Bakaher N."/>
            <person name="Bovet L."/>
            <person name="Willig A."/>
            <person name="Goepfert S."/>
            <person name="Peitsch M.C."/>
            <person name="Ivanov N.V."/>
        </authorList>
    </citation>
    <scope>NUCLEOTIDE SEQUENCE [LARGE SCALE GENOMIC DNA]</scope>
</reference>
<keyword evidence="1" id="KW-1185">Reference proteome</keyword>
<sequence>MASLQHFNPGKVVEWKHDRRPYIPKIIFRYVFWAFKSFIDGFVHCRSIISIDNTHVYEKYDTKMLIFVGVDANGQIFFLAFAICANESQETWAWFLNHLKKHVVRHRSDICLISNQHDMILSSVCALEKWKKSYGYHRYCIRHLKSNFQWAYMKKGCMI</sequence>
<protein>
    <submittedName>
        <fullName evidence="2">Protein FAR-RED IMPAIRED RESPONSE 1-like</fullName>
    </submittedName>
</protein>
<name>A0AC58UQE6_TOBAC</name>
<accession>A0AC58UQE6</accession>
<evidence type="ECO:0000313" key="2">
    <source>
        <dbReference type="RefSeq" id="XP_075111716.1"/>
    </source>
</evidence>
<organism evidence="1 2">
    <name type="scientific">Nicotiana tabacum</name>
    <name type="common">Common tobacco</name>
    <dbReference type="NCBI Taxonomy" id="4097"/>
    <lineage>
        <taxon>Eukaryota</taxon>
        <taxon>Viridiplantae</taxon>
        <taxon>Streptophyta</taxon>
        <taxon>Embryophyta</taxon>
        <taxon>Tracheophyta</taxon>
        <taxon>Spermatophyta</taxon>
        <taxon>Magnoliopsida</taxon>
        <taxon>eudicotyledons</taxon>
        <taxon>Gunneridae</taxon>
        <taxon>Pentapetalae</taxon>
        <taxon>asterids</taxon>
        <taxon>lamiids</taxon>
        <taxon>Solanales</taxon>
        <taxon>Solanaceae</taxon>
        <taxon>Nicotianoideae</taxon>
        <taxon>Nicotianeae</taxon>
        <taxon>Nicotiana</taxon>
    </lineage>
</organism>